<dbReference type="Pfam" id="PF24996">
    <property type="entry name" value="NANM"/>
    <property type="match status" value="2"/>
</dbReference>
<dbReference type="InterPro" id="IPR056734">
    <property type="entry name" value="NANM"/>
</dbReference>
<dbReference type="InterPro" id="IPR015915">
    <property type="entry name" value="Kelch-typ_b-propeller"/>
</dbReference>
<protein>
    <recommendedName>
        <fullName evidence="5">Galactose oxidase</fullName>
    </recommendedName>
</protein>
<dbReference type="PANTHER" id="PTHR45632:SF3">
    <property type="entry name" value="KELCH-LIKE PROTEIN 32"/>
    <property type="match status" value="1"/>
</dbReference>
<dbReference type="KEGG" id="copr:Cop2CBH44_31290"/>
<sequence>MVLNKKYGFWILVVLPMLYYSCSRKDDRGNIELYWNNELILPPSSGMFPNKGLAGAYCGLVGNRLVIAGGANFPEQYPWDGGHKVWWSTLYSYDKVTGRWEVYEDFLEKPLAYGLSLQVKDGVLCIGGNNADSCYKDVFLITERGGKLKINKDYYPSLPVPLSNLSGGQIKGKIYLTGGQESMSPEQSSHHFFVMDMSRPSDGWKALPSWPGPTLAYSVCVPHDEKLYLFGGRSFGEGKGLEVHTEGYCYDPETQNWSVLEGTFPVMAGNGISYKEDNILFYGGVESIIPGSVSHPGFSRKVLKYDLRKNTIEEIGESPYPIGVTTSMVSDGDVQYIVSGEVKPGIRTPHILRVVIMK</sequence>
<keyword evidence="4" id="KW-1185">Reference proteome</keyword>
<evidence type="ECO:0000313" key="3">
    <source>
        <dbReference type="EMBL" id="BCI64776.1"/>
    </source>
</evidence>
<dbReference type="AlphaFoldDB" id="A0A7G1HYP7"/>
<dbReference type="PANTHER" id="PTHR45632">
    <property type="entry name" value="LD33804P"/>
    <property type="match status" value="1"/>
</dbReference>
<name>A0A7G1HYP7_9BACT</name>
<accession>A0A7G1HYP7</accession>
<evidence type="ECO:0008006" key="5">
    <source>
        <dbReference type="Google" id="ProtNLM"/>
    </source>
</evidence>
<evidence type="ECO:0000313" key="4">
    <source>
        <dbReference type="Proteomes" id="UP000594042"/>
    </source>
</evidence>
<keyword evidence="2" id="KW-0677">Repeat</keyword>
<reference evidence="4" key="1">
    <citation type="submission" date="2020-07" db="EMBL/GenBank/DDBJ databases">
        <title>Complete genome sequencing of Coprobacter sp. strain 2CBH44.</title>
        <authorList>
            <person name="Sakamoto M."/>
            <person name="Murakami T."/>
            <person name="Mori H."/>
        </authorList>
    </citation>
    <scope>NUCLEOTIDE SEQUENCE [LARGE SCALE GENOMIC DNA]</scope>
    <source>
        <strain evidence="4">2CBH44</strain>
    </source>
</reference>
<dbReference type="SUPFAM" id="SSF117281">
    <property type="entry name" value="Kelch motif"/>
    <property type="match status" value="1"/>
</dbReference>
<gene>
    <name evidence="3" type="ORF">Cop2CBH44_31290</name>
</gene>
<evidence type="ECO:0000256" key="1">
    <source>
        <dbReference type="ARBA" id="ARBA00022441"/>
    </source>
</evidence>
<proteinExistence type="predicted"/>
<dbReference type="EMBL" id="AP023322">
    <property type="protein sequence ID" value="BCI64776.1"/>
    <property type="molecule type" value="Genomic_DNA"/>
</dbReference>
<keyword evidence="1" id="KW-0880">Kelch repeat</keyword>
<evidence type="ECO:0000256" key="2">
    <source>
        <dbReference type="ARBA" id="ARBA00022737"/>
    </source>
</evidence>
<dbReference type="Gene3D" id="2.120.10.80">
    <property type="entry name" value="Kelch-type beta propeller"/>
    <property type="match status" value="2"/>
</dbReference>
<dbReference type="Proteomes" id="UP000594042">
    <property type="component" value="Chromosome"/>
</dbReference>
<dbReference type="RefSeq" id="WP_021930082.1">
    <property type="nucleotide sequence ID" value="NZ_AP023322.1"/>
</dbReference>
<organism evidence="3 4">
    <name type="scientific">Coprobacter secundus subsp. similis</name>
    <dbReference type="NCBI Taxonomy" id="2751153"/>
    <lineage>
        <taxon>Bacteria</taxon>
        <taxon>Pseudomonadati</taxon>
        <taxon>Bacteroidota</taxon>
        <taxon>Bacteroidia</taxon>
        <taxon>Bacteroidales</taxon>
        <taxon>Barnesiellaceae</taxon>
        <taxon>Coprobacter</taxon>
    </lineage>
</organism>